<dbReference type="AlphaFoldDB" id="A0A380P326"/>
<keyword evidence="1" id="KW-0472">Membrane</keyword>
<protein>
    <submittedName>
        <fullName evidence="2">Cyanate transporter</fullName>
    </submittedName>
</protein>
<organism evidence="2 3">
    <name type="scientific">Weissella viridescens</name>
    <name type="common">Lactobacillus viridescens</name>
    <dbReference type="NCBI Taxonomy" id="1629"/>
    <lineage>
        <taxon>Bacteria</taxon>
        <taxon>Bacillati</taxon>
        <taxon>Bacillota</taxon>
        <taxon>Bacilli</taxon>
        <taxon>Lactobacillales</taxon>
        <taxon>Lactobacillaceae</taxon>
        <taxon>Weissella</taxon>
    </lineage>
</organism>
<evidence type="ECO:0000313" key="3">
    <source>
        <dbReference type="Proteomes" id="UP000254621"/>
    </source>
</evidence>
<reference evidence="2 3" key="1">
    <citation type="submission" date="2018-06" db="EMBL/GenBank/DDBJ databases">
        <authorList>
            <consortium name="Pathogen Informatics"/>
            <person name="Doyle S."/>
        </authorList>
    </citation>
    <scope>NUCLEOTIDE SEQUENCE [LARGE SCALE GENOMIC DNA]</scope>
    <source>
        <strain evidence="2 3">NCTC13645</strain>
    </source>
</reference>
<dbReference type="SUPFAM" id="SSF103473">
    <property type="entry name" value="MFS general substrate transporter"/>
    <property type="match status" value="1"/>
</dbReference>
<dbReference type="EMBL" id="UHIV01000004">
    <property type="protein sequence ID" value="SUP59277.1"/>
    <property type="molecule type" value="Genomic_DNA"/>
</dbReference>
<gene>
    <name evidence="2" type="ORF">NCTC13645_01531</name>
</gene>
<keyword evidence="1" id="KW-0812">Transmembrane</keyword>
<accession>A0A380P326</accession>
<dbReference type="PANTHER" id="PTHR23523:SF2">
    <property type="entry name" value="2-NITROIMIDAZOLE TRANSPORTER"/>
    <property type="match status" value="1"/>
</dbReference>
<dbReference type="InterPro" id="IPR052524">
    <property type="entry name" value="MFS_Cyanate_Porter"/>
</dbReference>
<proteinExistence type="predicted"/>
<evidence type="ECO:0000256" key="1">
    <source>
        <dbReference type="SAM" id="Phobius"/>
    </source>
</evidence>
<dbReference type="Proteomes" id="UP000254621">
    <property type="component" value="Unassembled WGS sequence"/>
</dbReference>
<feature type="transmembrane region" description="Helical" evidence="1">
    <location>
        <begin position="53"/>
        <end position="72"/>
    </location>
</feature>
<name>A0A380P326_WEIVI</name>
<dbReference type="PANTHER" id="PTHR23523">
    <property type="match status" value="1"/>
</dbReference>
<keyword evidence="1" id="KW-1133">Transmembrane helix</keyword>
<evidence type="ECO:0000313" key="2">
    <source>
        <dbReference type="EMBL" id="SUP59277.1"/>
    </source>
</evidence>
<sequence length="104" mass="11323">MGVSCAKKYKLSVYLLLSLSVVLIGTNMRAPVTTLPLMLNQIAASLHVATSQLGILTTIPLVMFVLVSNFAAKTMQLMGLKRAMAFAVAMILWVHYVVLLLICQ</sequence>
<feature type="transmembrane region" description="Helical" evidence="1">
    <location>
        <begin position="84"/>
        <end position="102"/>
    </location>
</feature>
<dbReference type="InterPro" id="IPR036259">
    <property type="entry name" value="MFS_trans_sf"/>
</dbReference>